<keyword evidence="2" id="KW-0472">Membrane</keyword>
<keyword evidence="1" id="KW-0175">Coiled coil</keyword>
<name>A0A7S1AGP3_NOCSC</name>
<accession>A0A7S1AGP3</accession>
<feature type="coiled-coil region" evidence="1">
    <location>
        <begin position="152"/>
        <end position="200"/>
    </location>
</feature>
<sequence length="282" mass="31104">MAPWLRTLCRAVLVGAQWLGLVRLASFACGWALAVWYGLERSVSCVCSCALSVALYAVRCLRLDRCALCLFDCSLALCKLCRHPRIFGRKCLLRCSFSSFSGSQGRVLSAVLLLSIAVLVIASVVIVGQEFGQLKTAVEELERHGVAMATQLQSLELQVARLETERSRLTTETTEQTKTISELREAGRQKEANLADLRKSLTLAHWATSQFQQDFNNAALLAENYKGMLRSCDEDRTALRSTLNISHAELGDLEQRCAGPMDCCASVPMCNLCAMRRAPHVV</sequence>
<evidence type="ECO:0000313" key="3">
    <source>
        <dbReference type="EMBL" id="CAD8853742.1"/>
    </source>
</evidence>
<feature type="transmembrane region" description="Helical" evidence="2">
    <location>
        <begin position="12"/>
        <end position="35"/>
    </location>
</feature>
<evidence type="ECO:0000256" key="2">
    <source>
        <dbReference type="SAM" id="Phobius"/>
    </source>
</evidence>
<proteinExistence type="predicted"/>
<organism evidence="3">
    <name type="scientific">Noctiluca scintillans</name>
    <name type="common">Sea sparkle</name>
    <name type="synonym">Red tide dinoflagellate</name>
    <dbReference type="NCBI Taxonomy" id="2966"/>
    <lineage>
        <taxon>Eukaryota</taxon>
        <taxon>Sar</taxon>
        <taxon>Alveolata</taxon>
        <taxon>Dinophyceae</taxon>
        <taxon>Noctilucales</taxon>
        <taxon>Noctilucaceae</taxon>
        <taxon>Noctiluca</taxon>
    </lineage>
</organism>
<gene>
    <name evidence="3" type="ORF">NSCI0253_LOCUS28093</name>
</gene>
<protein>
    <submittedName>
        <fullName evidence="3">Uncharacterized protein</fullName>
    </submittedName>
</protein>
<keyword evidence="2" id="KW-1133">Transmembrane helix</keyword>
<dbReference type="AlphaFoldDB" id="A0A7S1AGP3"/>
<reference evidence="3" key="1">
    <citation type="submission" date="2021-01" db="EMBL/GenBank/DDBJ databases">
        <authorList>
            <person name="Corre E."/>
            <person name="Pelletier E."/>
            <person name="Niang G."/>
            <person name="Scheremetjew M."/>
            <person name="Finn R."/>
            <person name="Kale V."/>
            <person name="Holt S."/>
            <person name="Cochrane G."/>
            <person name="Meng A."/>
            <person name="Brown T."/>
            <person name="Cohen L."/>
        </authorList>
    </citation>
    <scope>NUCLEOTIDE SEQUENCE</scope>
</reference>
<dbReference type="EMBL" id="HBFQ01039618">
    <property type="protein sequence ID" value="CAD8853742.1"/>
    <property type="molecule type" value="Transcribed_RNA"/>
</dbReference>
<feature type="transmembrane region" description="Helical" evidence="2">
    <location>
        <begin position="107"/>
        <end position="128"/>
    </location>
</feature>
<keyword evidence="2" id="KW-0812">Transmembrane</keyword>
<evidence type="ECO:0000256" key="1">
    <source>
        <dbReference type="SAM" id="Coils"/>
    </source>
</evidence>